<reference evidence="2 3" key="1">
    <citation type="submission" date="2020-08" db="EMBL/GenBank/DDBJ databases">
        <title>Sequencing the genomes of 1000 actinobacteria strains.</title>
        <authorList>
            <person name="Klenk H.-P."/>
        </authorList>
    </citation>
    <scope>NUCLEOTIDE SEQUENCE [LARGE SCALE GENOMIC DNA]</scope>
    <source>
        <strain evidence="2 3">DSM 44786</strain>
    </source>
</reference>
<name>A0A7W7WLY3_9ACTN</name>
<accession>A0A7W7WLY3</accession>
<dbReference type="Proteomes" id="UP000573327">
    <property type="component" value="Unassembled WGS sequence"/>
</dbReference>
<protein>
    <submittedName>
        <fullName evidence="2">Uncharacterized protein</fullName>
    </submittedName>
</protein>
<sequence length="60" mass="6486">MALIRGFSESKPSSSTDTPDHVDSSGRSWTGADYDEGRANGRPLHAPRTDHSNDQLGRTS</sequence>
<comment type="caution">
    <text evidence="2">The sequence shown here is derived from an EMBL/GenBank/DDBJ whole genome shotgun (WGS) entry which is preliminary data.</text>
</comment>
<gene>
    <name evidence="2" type="ORF">F4556_007600</name>
</gene>
<proteinExistence type="predicted"/>
<dbReference type="AlphaFoldDB" id="A0A7W7WLY3"/>
<feature type="region of interest" description="Disordered" evidence="1">
    <location>
        <begin position="1"/>
        <end position="60"/>
    </location>
</feature>
<evidence type="ECO:0000313" key="3">
    <source>
        <dbReference type="Proteomes" id="UP000573327"/>
    </source>
</evidence>
<evidence type="ECO:0000313" key="2">
    <source>
        <dbReference type="EMBL" id="MBB4951946.1"/>
    </source>
</evidence>
<keyword evidence="3" id="KW-1185">Reference proteome</keyword>
<organism evidence="2 3">
    <name type="scientific">Kitasatospora gansuensis</name>
    <dbReference type="NCBI Taxonomy" id="258050"/>
    <lineage>
        <taxon>Bacteria</taxon>
        <taxon>Bacillati</taxon>
        <taxon>Actinomycetota</taxon>
        <taxon>Actinomycetes</taxon>
        <taxon>Kitasatosporales</taxon>
        <taxon>Streptomycetaceae</taxon>
        <taxon>Kitasatospora</taxon>
    </lineage>
</organism>
<dbReference type="RefSeq" id="WP_184926024.1">
    <property type="nucleotide sequence ID" value="NZ_JACHJR010000003.1"/>
</dbReference>
<dbReference type="EMBL" id="JACHJR010000003">
    <property type="protein sequence ID" value="MBB4951946.1"/>
    <property type="molecule type" value="Genomic_DNA"/>
</dbReference>
<evidence type="ECO:0000256" key="1">
    <source>
        <dbReference type="SAM" id="MobiDB-lite"/>
    </source>
</evidence>